<evidence type="ECO:0000256" key="1">
    <source>
        <dbReference type="ARBA" id="ARBA00004141"/>
    </source>
</evidence>
<dbReference type="GO" id="GO:0043190">
    <property type="term" value="C:ATP-binding cassette (ABC) transporter complex"/>
    <property type="evidence" value="ECO:0007669"/>
    <property type="project" value="InterPro"/>
</dbReference>
<dbReference type="HOGENOM" id="CLU_089201_0_0_2"/>
<evidence type="ECO:0000259" key="6">
    <source>
        <dbReference type="PROSITE" id="PS51012"/>
    </source>
</evidence>
<evidence type="ECO:0000256" key="4">
    <source>
        <dbReference type="ARBA" id="ARBA00023136"/>
    </source>
</evidence>
<keyword evidence="4 5" id="KW-0472">Membrane</keyword>
<gene>
    <name evidence="7" type="ORF">PAP_08300</name>
</gene>
<dbReference type="KEGG" id="ppac:PAP_08300"/>
<keyword evidence="2 5" id="KW-0812">Transmembrane</keyword>
<dbReference type="OrthoDB" id="147058at2157"/>
<dbReference type="AlphaFoldDB" id="A0A075LZN9"/>
<feature type="transmembrane region" description="Helical" evidence="5">
    <location>
        <begin position="21"/>
        <end position="43"/>
    </location>
</feature>
<dbReference type="RefSeq" id="WP_048165539.1">
    <property type="nucleotide sequence ID" value="NZ_CP006019.1"/>
</dbReference>
<accession>A0A075LZN9</accession>
<dbReference type="PROSITE" id="PS51012">
    <property type="entry name" value="ABC_TM2"/>
    <property type="match status" value="1"/>
</dbReference>
<dbReference type="Pfam" id="PF01061">
    <property type="entry name" value="ABC2_membrane"/>
    <property type="match status" value="1"/>
</dbReference>
<comment type="subcellular location">
    <subcellularLocation>
        <location evidence="1">Membrane</location>
        <topology evidence="1">Multi-pass membrane protein</topology>
    </subcellularLocation>
</comment>
<feature type="transmembrane region" description="Helical" evidence="5">
    <location>
        <begin position="151"/>
        <end position="171"/>
    </location>
</feature>
<keyword evidence="8" id="KW-1185">Reference proteome</keyword>
<evidence type="ECO:0000256" key="2">
    <source>
        <dbReference type="ARBA" id="ARBA00022692"/>
    </source>
</evidence>
<dbReference type="eggNOG" id="arCOG01465">
    <property type="taxonomic scope" value="Archaea"/>
</dbReference>
<reference evidence="7 8" key="2">
    <citation type="journal article" date="2015" name="Genome Announc.">
        <title>Complete Genome Sequence of Hyperthermophilic Piezophilic Archaeon Palaeococcus pacificus DY20341T, Isolated from Deep-Sea Hydrothermal Sediments.</title>
        <authorList>
            <person name="Zeng X."/>
            <person name="Jebbar M."/>
            <person name="Shao Z."/>
        </authorList>
    </citation>
    <scope>NUCLEOTIDE SEQUENCE [LARGE SCALE GENOMIC DNA]</scope>
    <source>
        <strain evidence="7 8">DY20341</strain>
    </source>
</reference>
<dbReference type="PANTHER" id="PTHR43229">
    <property type="entry name" value="NODULATION PROTEIN J"/>
    <property type="match status" value="1"/>
</dbReference>
<feature type="domain" description="ABC transmembrane type-2" evidence="6">
    <location>
        <begin position="19"/>
        <end position="255"/>
    </location>
</feature>
<evidence type="ECO:0000313" key="7">
    <source>
        <dbReference type="EMBL" id="AIF70048.1"/>
    </source>
</evidence>
<feature type="transmembrane region" description="Helical" evidence="5">
    <location>
        <begin position="204"/>
        <end position="222"/>
    </location>
</feature>
<dbReference type="InterPro" id="IPR000412">
    <property type="entry name" value="ABC_2_transport"/>
</dbReference>
<dbReference type="PRINTS" id="PR00164">
    <property type="entry name" value="ABC2TRNSPORT"/>
</dbReference>
<dbReference type="GeneID" id="24842760"/>
<dbReference type="GO" id="GO:0140359">
    <property type="term" value="F:ABC-type transporter activity"/>
    <property type="evidence" value="ECO:0007669"/>
    <property type="project" value="InterPro"/>
</dbReference>
<dbReference type="EMBL" id="CP006019">
    <property type="protein sequence ID" value="AIF70048.1"/>
    <property type="molecule type" value="Genomic_DNA"/>
</dbReference>
<sequence>MSLLAVIEKELRMFFRYPLRVVSSVVVGIVFLVQFIFFGQAVLGGRYSQMLAATTGMGDYPTYALIGYILWWLFASPIDAYVWGVRRELQRGTLEVNVLAPISMIKFLVGLALGWIVIDNVLMGVVFVFGVVLFKIPLSAAVLLKSFPILVLAFLAFLGFGMIFAGIVMLVKHIGPLAQIFEFGVMFIAGVFFPTSVMPRAVQAFGSVIPLTHAISLVRGIFMGKSYFEMISSLRALLVLTVAYWFISYTLFKYSEKLTRVVGYGGY</sequence>
<proteinExistence type="predicted"/>
<dbReference type="PANTHER" id="PTHR43229:SF6">
    <property type="entry name" value="ABC-TYPE MULTIDRUG TRANSPORT SYSTEM, PERMEASE COMPONENT"/>
    <property type="match status" value="1"/>
</dbReference>
<feature type="transmembrane region" description="Helical" evidence="5">
    <location>
        <begin position="63"/>
        <end position="84"/>
    </location>
</feature>
<dbReference type="Proteomes" id="UP000027981">
    <property type="component" value="Chromosome"/>
</dbReference>
<keyword evidence="3 5" id="KW-1133">Transmembrane helix</keyword>
<reference evidence="8" key="1">
    <citation type="submission" date="2013-06" db="EMBL/GenBank/DDBJ databases">
        <title>Complete Genome Sequence of Hyperthermophilic Palaeococcus pacificus DY20341T, Isolated from a Deep-Sea Hydrothermal Sediments.</title>
        <authorList>
            <person name="Zeng X."/>
            <person name="Shao Z."/>
        </authorList>
    </citation>
    <scope>NUCLEOTIDE SEQUENCE [LARGE SCALE GENOMIC DNA]</scope>
    <source>
        <strain evidence="8">DY20341</strain>
    </source>
</reference>
<dbReference type="InterPro" id="IPR051784">
    <property type="entry name" value="Nod_factor_ABC_transporter"/>
</dbReference>
<feature type="transmembrane region" description="Helical" evidence="5">
    <location>
        <begin position="96"/>
        <end position="118"/>
    </location>
</feature>
<feature type="transmembrane region" description="Helical" evidence="5">
    <location>
        <begin position="234"/>
        <end position="252"/>
    </location>
</feature>
<dbReference type="InterPro" id="IPR013525">
    <property type="entry name" value="ABC2_TM"/>
</dbReference>
<protein>
    <recommendedName>
        <fullName evidence="6">ABC transmembrane type-2 domain-containing protein</fullName>
    </recommendedName>
</protein>
<evidence type="ECO:0000256" key="5">
    <source>
        <dbReference type="SAM" id="Phobius"/>
    </source>
</evidence>
<feature type="transmembrane region" description="Helical" evidence="5">
    <location>
        <begin position="124"/>
        <end position="144"/>
    </location>
</feature>
<evidence type="ECO:0000313" key="8">
    <source>
        <dbReference type="Proteomes" id="UP000027981"/>
    </source>
</evidence>
<organism evidence="7 8">
    <name type="scientific">Palaeococcus pacificus DY20341</name>
    <dbReference type="NCBI Taxonomy" id="1343739"/>
    <lineage>
        <taxon>Archaea</taxon>
        <taxon>Methanobacteriati</taxon>
        <taxon>Methanobacteriota</taxon>
        <taxon>Thermococci</taxon>
        <taxon>Thermococcales</taxon>
        <taxon>Thermococcaceae</taxon>
        <taxon>Palaeococcus</taxon>
    </lineage>
</organism>
<feature type="transmembrane region" description="Helical" evidence="5">
    <location>
        <begin position="177"/>
        <end position="197"/>
    </location>
</feature>
<name>A0A075LZN9_9EURY</name>
<dbReference type="InterPro" id="IPR047817">
    <property type="entry name" value="ABC2_TM_bact-type"/>
</dbReference>
<evidence type="ECO:0000256" key="3">
    <source>
        <dbReference type="ARBA" id="ARBA00022989"/>
    </source>
</evidence>
<dbReference type="STRING" id="1343739.PAP_08300"/>
<dbReference type="PIRSF" id="PIRSF006648">
    <property type="entry name" value="DrrB"/>
    <property type="match status" value="1"/>
</dbReference>